<evidence type="ECO:0000256" key="1">
    <source>
        <dbReference type="SAM" id="MobiDB-lite"/>
    </source>
</evidence>
<dbReference type="InterPro" id="IPR001148">
    <property type="entry name" value="CA_dom"/>
</dbReference>
<gene>
    <name evidence="4" type="ORF">KC19_3G218600</name>
</gene>
<sequence length="282" mass="31804">MVSSATNAVAVVLLLQSCWWIGALAAPLHDITVEGGERHGGGEVHWDYSDGPHGPAHWHELKPEWAVCKTGKQQSPLDVDPNDVVSKSSLGPLWYEYRLERTPATIVNEGHAVVVEFPADKSYGYISIDYWSYQLRQFHYHMPSEHRFSNSSYPLEIHQVYRANHPAIRTGNTLAVVSFLFVEGDESPFLAQFCDKLPSYQTPNVKSNIGNITLLEMSKSYGRYMGSLTTPPCTEKVYWTMNWNTLTASKRQLEKLRAALPHANNRPTYPSTGRDLGVWRSP</sequence>
<dbReference type="AlphaFoldDB" id="A0A8T0INK6"/>
<dbReference type="SMART" id="SM01057">
    <property type="entry name" value="Carb_anhydrase"/>
    <property type="match status" value="1"/>
</dbReference>
<organism evidence="4 5">
    <name type="scientific">Ceratodon purpureus</name>
    <name type="common">Fire moss</name>
    <name type="synonym">Dicranum purpureum</name>
    <dbReference type="NCBI Taxonomy" id="3225"/>
    <lineage>
        <taxon>Eukaryota</taxon>
        <taxon>Viridiplantae</taxon>
        <taxon>Streptophyta</taxon>
        <taxon>Embryophyta</taxon>
        <taxon>Bryophyta</taxon>
        <taxon>Bryophytina</taxon>
        <taxon>Bryopsida</taxon>
        <taxon>Dicranidae</taxon>
        <taxon>Pseudoditrichales</taxon>
        <taxon>Ditrichaceae</taxon>
        <taxon>Ceratodon</taxon>
    </lineage>
</organism>
<protein>
    <recommendedName>
        <fullName evidence="3">Alpha-carbonic anhydrase domain-containing protein</fullName>
    </recommendedName>
</protein>
<dbReference type="Gene3D" id="3.10.200.10">
    <property type="entry name" value="Alpha carbonic anhydrase"/>
    <property type="match status" value="1"/>
</dbReference>
<evidence type="ECO:0000313" key="4">
    <source>
        <dbReference type="EMBL" id="KAG0584569.1"/>
    </source>
</evidence>
<feature type="region of interest" description="Disordered" evidence="1">
    <location>
        <begin position="263"/>
        <end position="282"/>
    </location>
</feature>
<feature type="chain" id="PRO_5035809029" description="Alpha-carbonic anhydrase domain-containing protein" evidence="2">
    <location>
        <begin position="26"/>
        <end position="282"/>
    </location>
</feature>
<dbReference type="PANTHER" id="PTHR18952">
    <property type="entry name" value="CARBONIC ANHYDRASE"/>
    <property type="match status" value="1"/>
</dbReference>
<dbReference type="SUPFAM" id="SSF51069">
    <property type="entry name" value="Carbonic anhydrase"/>
    <property type="match status" value="1"/>
</dbReference>
<name>A0A8T0INK6_CERPU</name>
<evidence type="ECO:0000256" key="2">
    <source>
        <dbReference type="SAM" id="SignalP"/>
    </source>
</evidence>
<dbReference type="PROSITE" id="PS51144">
    <property type="entry name" value="ALPHA_CA_2"/>
    <property type="match status" value="1"/>
</dbReference>
<dbReference type="CDD" id="cd03124">
    <property type="entry name" value="alpha_CA_prokaryotic_like"/>
    <property type="match status" value="1"/>
</dbReference>
<dbReference type="InterPro" id="IPR036398">
    <property type="entry name" value="CA_dom_sf"/>
</dbReference>
<evidence type="ECO:0000313" key="5">
    <source>
        <dbReference type="Proteomes" id="UP000822688"/>
    </source>
</evidence>
<dbReference type="Proteomes" id="UP000822688">
    <property type="component" value="Chromosome 3"/>
</dbReference>
<comment type="caution">
    <text evidence="4">The sequence shown here is derived from an EMBL/GenBank/DDBJ whole genome shotgun (WGS) entry which is preliminary data.</text>
</comment>
<dbReference type="InterPro" id="IPR023561">
    <property type="entry name" value="Carbonic_anhydrase_a-class"/>
</dbReference>
<keyword evidence="5" id="KW-1185">Reference proteome</keyword>
<dbReference type="PANTHER" id="PTHR18952:SF208">
    <property type="entry name" value="CARBONIC ANHYDRASE XA-RELATED"/>
    <property type="match status" value="1"/>
</dbReference>
<dbReference type="GO" id="GO:0004089">
    <property type="term" value="F:carbonate dehydratase activity"/>
    <property type="evidence" value="ECO:0007669"/>
    <property type="project" value="InterPro"/>
</dbReference>
<accession>A0A8T0INK6</accession>
<dbReference type="InterPro" id="IPR041891">
    <property type="entry name" value="Alpha_CA_prokaryot-like"/>
</dbReference>
<keyword evidence="2" id="KW-0732">Signal</keyword>
<dbReference type="Pfam" id="PF00194">
    <property type="entry name" value="Carb_anhydrase"/>
    <property type="match status" value="1"/>
</dbReference>
<evidence type="ECO:0000259" key="3">
    <source>
        <dbReference type="PROSITE" id="PS51144"/>
    </source>
</evidence>
<reference evidence="4" key="1">
    <citation type="submission" date="2020-06" db="EMBL/GenBank/DDBJ databases">
        <title>WGS assembly of Ceratodon purpureus strain R40.</title>
        <authorList>
            <person name="Carey S.B."/>
            <person name="Jenkins J."/>
            <person name="Shu S."/>
            <person name="Lovell J.T."/>
            <person name="Sreedasyam A."/>
            <person name="Maumus F."/>
            <person name="Tiley G.P."/>
            <person name="Fernandez-Pozo N."/>
            <person name="Barry K."/>
            <person name="Chen C."/>
            <person name="Wang M."/>
            <person name="Lipzen A."/>
            <person name="Daum C."/>
            <person name="Saski C.A."/>
            <person name="Payton A.C."/>
            <person name="Mcbreen J.C."/>
            <person name="Conrad R.E."/>
            <person name="Kollar L.M."/>
            <person name="Olsson S."/>
            <person name="Huttunen S."/>
            <person name="Landis J.B."/>
            <person name="Wickett N.J."/>
            <person name="Johnson M.G."/>
            <person name="Rensing S.A."/>
            <person name="Grimwood J."/>
            <person name="Schmutz J."/>
            <person name="Mcdaniel S.F."/>
        </authorList>
    </citation>
    <scope>NUCLEOTIDE SEQUENCE</scope>
    <source>
        <strain evidence="4">R40</strain>
    </source>
</reference>
<dbReference type="EMBL" id="CM026423">
    <property type="protein sequence ID" value="KAG0584569.1"/>
    <property type="molecule type" value="Genomic_DNA"/>
</dbReference>
<dbReference type="GO" id="GO:0008270">
    <property type="term" value="F:zinc ion binding"/>
    <property type="evidence" value="ECO:0007669"/>
    <property type="project" value="InterPro"/>
</dbReference>
<dbReference type="GO" id="GO:0006730">
    <property type="term" value="P:one-carbon metabolic process"/>
    <property type="evidence" value="ECO:0007669"/>
    <property type="project" value="TreeGrafter"/>
</dbReference>
<feature type="signal peptide" evidence="2">
    <location>
        <begin position="1"/>
        <end position="25"/>
    </location>
</feature>
<feature type="domain" description="Alpha-carbonic anhydrase" evidence="3">
    <location>
        <begin position="44"/>
        <end position="282"/>
    </location>
</feature>
<proteinExistence type="predicted"/>